<protein>
    <recommendedName>
        <fullName evidence="4">Collagen triple helix repeat protein</fullName>
    </recommendedName>
</protein>
<organism evidence="2 3">
    <name type="scientific">Caenorhabditis briggsae</name>
    <dbReference type="NCBI Taxonomy" id="6238"/>
    <lineage>
        <taxon>Eukaryota</taxon>
        <taxon>Metazoa</taxon>
        <taxon>Ecdysozoa</taxon>
        <taxon>Nematoda</taxon>
        <taxon>Chromadorea</taxon>
        <taxon>Rhabditida</taxon>
        <taxon>Rhabditina</taxon>
        <taxon>Rhabditomorpha</taxon>
        <taxon>Rhabditoidea</taxon>
        <taxon>Rhabditidae</taxon>
        <taxon>Peloderinae</taxon>
        <taxon>Caenorhabditis</taxon>
    </lineage>
</organism>
<feature type="region of interest" description="Disordered" evidence="1">
    <location>
        <begin position="334"/>
        <end position="375"/>
    </location>
</feature>
<evidence type="ECO:0000313" key="3">
    <source>
        <dbReference type="Proteomes" id="UP000829354"/>
    </source>
</evidence>
<gene>
    <name evidence="2" type="ORF">L5515_000414</name>
</gene>
<evidence type="ECO:0000313" key="2">
    <source>
        <dbReference type="EMBL" id="UMM10816.1"/>
    </source>
</evidence>
<name>A0AAE9DZE1_CAEBR</name>
<sequence length="375" mass="40950">MSPNGTSSICCCSRVFRKSSSSQQTTNPPNNSHLEPIEIKVNGQPHLMVPHVAIRPTSPAPTIPIQLAPDTLSEINLELFETARTSRTNDSKLHPMTELIRMTRIEEGLEVTPRVDTGPSTSIIYPNMSVVSQPPPLETIPEISEREIPKNRSKPKKAVFNEDGDITTRSSTSKKSHNIVVPPIFSITNAQRRVSTESIGVPIITIPSQTSISIQQQPSRSLIRSSPISRRISATPQMITALVAYTYAFGMQKTIEIEIFEFSYASNEAWRELSHLKRAKRYSPPGPIGPPGRDSNRFINPPGPLGPPGREGYQGAQGPAGFVYNTGLVGPVGLSGRDGLNGKPGDTGKTGRKGRPGRDGNYCECPTPRIPRRYV</sequence>
<reference evidence="2 3" key="1">
    <citation type="submission" date="2022-04" db="EMBL/GenBank/DDBJ databases">
        <title>Chromosome-level reference genomes for two strains of Caenorhabditis briggsae: an improved platform for comparative genomics.</title>
        <authorList>
            <person name="Stevens L."/>
            <person name="Andersen E."/>
        </authorList>
    </citation>
    <scope>NUCLEOTIDE SEQUENCE [LARGE SCALE GENOMIC DNA]</scope>
    <source>
        <strain evidence="2">VX34</strain>
        <tissue evidence="2">Whole-organism</tissue>
    </source>
</reference>
<proteinExistence type="predicted"/>
<dbReference type="EMBL" id="CP092620">
    <property type="protein sequence ID" value="UMM10816.1"/>
    <property type="molecule type" value="Genomic_DNA"/>
</dbReference>
<evidence type="ECO:0000256" key="1">
    <source>
        <dbReference type="SAM" id="MobiDB-lite"/>
    </source>
</evidence>
<accession>A0AAE9DZE1</accession>
<dbReference type="AlphaFoldDB" id="A0AAE9DZE1"/>
<evidence type="ECO:0008006" key="4">
    <source>
        <dbReference type="Google" id="ProtNLM"/>
    </source>
</evidence>
<keyword evidence="3" id="KW-1185">Reference proteome</keyword>
<feature type="region of interest" description="Disordered" evidence="1">
    <location>
        <begin position="280"/>
        <end position="318"/>
    </location>
</feature>
<dbReference type="Proteomes" id="UP000829354">
    <property type="component" value="Chromosome I"/>
</dbReference>